<dbReference type="InterPro" id="IPR000600">
    <property type="entry name" value="ROK"/>
</dbReference>
<dbReference type="PROSITE" id="PS01125">
    <property type="entry name" value="ROK"/>
    <property type="match status" value="1"/>
</dbReference>
<protein>
    <recommendedName>
        <fullName evidence="5">fructokinase</fullName>
        <ecNumber evidence="5">2.7.1.4</ecNumber>
    </recommendedName>
</protein>
<accession>A0A0B1ZQB0</accession>
<reference evidence="7 8" key="1">
    <citation type="submission" date="2014-10" db="EMBL/GenBank/DDBJ databases">
        <title>Genome sequence of Novosphingobium malaysiense MUSC 273(T).</title>
        <authorList>
            <person name="Lee L.-H."/>
        </authorList>
    </citation>
    <scope>NUCLEOTIDE SEQUENCE [LARGE SCALE GENOMIC DNA]</scope>
    <source>
        <strain evidence="7 8">MUSC 273</strain>
    </source>
</reference>
<dbReference type="PANTHER" id="PTHR42742:SF3">
    <property type="entry name" value="FRUCTOKINASE"/>
    <property type="match status" value="1"/>
</dbReference>
<dbReference type="SUPFAM" id="SSF53067">
    <property type="entry name" value="Actin-like ATPase domain"/>
    <property type="match status" value="1"/>
</dbReference>
<sequence length="296" mass="31289">MSKNFAGIELGGTKTIVVQGRPGLIRDRLEFPTTTPDETLSRAIEAIELWQRQDALQAVGVASFGPIRVARDVPDYGTMLDTPKSGWSGARIVQPLADALRLPVALDTDVHGAGVAEWRLGAARNCRVIVYLTIGTGLGGGVLVDGEPVHGMLHPEIGHVRLRRLAGDRFAGACRFHGDCMEGLLSGPALEARFGRHPSRVDAADPAWTPVVHDLAELLAALVLTLSPQRIVVGGGVANKQPHLLPAALCRLPEILGGYLRDFTPEVLAGMITPPAMGDNAGPMGALILAERAAAE</sequence>
<dbReference type="PANTHER" id="PTHR42742">
    <property type="entry name" value="TRANSCRIPTIONAL REPRESSOR MPRA"/>
    <property type="match status" value="1"/>
</dbReference>
<dbReference type="STRING" id="1348853.LK12_03140"/>
<dbReference type="Proteomes" id="UP000031057">
    <property type="component" value="Unassembled WGS sequence"/>
</dbReference>
<dbReference type="Gene3D" id="3.30.420.40">
    <property type="match status" value="2"/>
</dbReference>
<dbReference type="Pfam" id="PF00480">
    <property type="entry name" value="ROK"/>
    <property type="match status" value="1"/>
</dbReference>
<evidence type="ECO:0000313" key="8">
    <source>
        <dbReference type="Proteomes" id="UP000031057"/>
    </source>
</evidence>
<keyword evidence="3" id="KW-0862">Zinc</keyword>
<keyword evidence="7" id="KW-0418">Kinase</keyword>
<keyword evidence="7" id="KW-0808">Transferase</keyword>
<dbReference type="EC" id="2.7.1.4" evidence="5"/>
<dbReference type="RefSeq" id="WP_039279205.1">
    <property type="nucleotide sequence ID" value="NZ_JTDI01000001.1"/>
</dbReference>
<comment type="caution">
    <text evidence="7">The sequence shown here is derived from an EMBL/GenBank/DDBJ whole genome shotgun (WGS) entry which is preliminary data.</text>
</comment>
<dbReference type="EMBL" id="JTDI01000001">
    <property type="protein sequence ID" value="KHK93315.1"/>
    <property type="molecule type" value="Genomic_DNA"/>
</dbReference>
<evidence type="ECO:0000256" key="4">
    <source>
        <dbReference type="ARBA" id="ARBA00022842"/>
    </source>
</evidence>
<dbReference type="InterPro" id="IPR051804">
    <property type="entry name" value="Carb_Metab_Reg_Kinase/Isom"/>
</dbReference>
<keyword evidence="8" id="KW-1185">Reference proteome</keyword>
<evidence type="ECO:0000256" key="1">
    <source>
        <dbReference type="ARBA" id="ARBA00001946"/>
    </source>
</evidence>
<keyword evidence="2" id="KW-0479">Metal-binding</keyword>
<comment type="catalytic activity">
    <reaction evidence="6">
        <text>D-fructose + ATP = D-fructose 6-phosphate + ADP + H(+)</text>
        <dbReference type="Rhea" id="RHEA:16125"/>
        <dbReference type="ChEBI" id="CHEBI:15378"/>
        <dbReference type="ChEBI" id="CHEBI:30616"/>
        <dbReference type="ChEBI" id="CHEBI:37721"/>
        <dbReference type="ChEBI" id="CHEBI:61527"/>
        <dbReference type="ChEBI" id="CHEBI:456216"/>
        <dbReference type="EC" id="2.7.1.4"/>
    </reaction>
</comment>
<dbReference type="InterPro" id="IPR049874">
    <property type="entry name" value="ROK_cs"/>
</dbReference>
<evidence type="ECO:0000256" key="5">
    <source>
        <dbReference type="ARBA" id="ARBA00038887"/>
    </source>
</evidence>
<evidence type="ECO:0000256" key="2">
    <source>
        <dbReference type="ARBA" id="ARBA00022723"/>
    </source>
</evidence>
<proteinExistence type="predicted"/>
<gene>
    <name evidence="7" type="ORF">LK12_03140</name>
</gene>
<name>A0A0B1ZQB0_9SPHN</name>
<dbReference type="AlphaFoldDB" id="A0A0B1ZQB0"/>
<dbReference type="GO" id="GO:0046872">
    <property type="term" value="F:metal ion binding"/>
    <property type="evidence" value="ECO:0007669"/>
    <property type="project" value="UniProtKB-KW"/>
</dbReference>
<dbReference type="OrthoDB" id="9783435at2"/>
<evidence type="ECO:0000313" key="7">
    <source>
        <dbReference type="EMBL" id="KHK93315.1"/>
    </source>
</evidence>
<comment type="cofactor">
    <cofactor evidence="1">
        <name>Mg(2+)</name>
        <dbReference type="ChEBI" id="CHEBI:18420"/>
    </cofactor>
</comment>
<evidence type="ECO:0000256" key="3">
    <source>
        <dbReference type="ARBA" id="ARBA00022833"/>
    </source>
</evidence>
<evidence type="ECO:0000256" key="6">
    <source>
        <dbReference type="ARBA" id="ARBA00048451"/>
    </source>
</evidence>
<keyword evidence="4" id="KW-0460">Magnesium</keyword>
<dbReference type="CDD" id="cd24067">
    <property type="entry name" value="ASKHA_NBD_ROK_BsFRK-like"/>
    <property type="match status" value="1"/>
</dbReference>
<dbReference type="InterPro" id="IPR043129">
    <property type="entry name" value="ATPase_NBD"/>
</dbReference>
<dbReference type="GO" id="GO:0008865">
    <property type="term" value="F:fructokinase activity"/>
    <property type="evidence" value="ECO:0007669"/>
    <property type="project" value="UniProtKB-EC"/>
</dbReference>
<organism evidence="7 8">
    <name type="scientific">Novosphingobium malaysiense</name>
    <dbReference type="NCBI Taxonomy" id="1348853"/>
    <lineage>
        <taxon>Bacteria</taxon>
        <taxon>Pseudomonadati</taxon>
        <taxon>Pseudomonadota</taxon>
        <taxon>Alphaproteobacteria</taxon>
        <taxon>Sphingomonadales</taxon>
        <taxon>Sphingomonadaceae</taxon>
        <taxon>Novosphingobium</taxon>
    </lineage>
</organism>